<name>A0A919DWD7_9ACTN</name>
<evidence type="ECO:0000256" key="1">
    <source>
        <dbReference type="SAM" id="MobiDB-lite"/>
    </source>
</evidence>
<accession>A0A919DWD7</accession>
<gene>
    <name evidence="4" type="ORF">GCM10018772_05650</name>
</gene>
<feature type="transmembrane region" description="Helical" evidence="2">
    <location>
        <begin position="21"/>
        <end position="41"/>
    </location>
</feature>
<reference evidence="4" key="1">
    <citation type="journal article" date="2014" name="Int. J. Syst. Evol. Microbiol.">
        <title>Complete genome sequence of Corynebacterium casei LMG S-19264T (=DSM 44701T), isolated from a smear-ripened cheese.</title>
        <authorList>
            <consortium name="US DOE Joint Genome Institute (JGI-PGF)"/>
            <person name="Walter F."/>
            <person name="Albersmeier A."/>
            <person name="Kalinowski J."/>
            <person name="Ruckert C."/>
        </authorList>
    </citation>
    <scope>NUCLEOTIDE SEQUENCE</scope>
    <source>
        <strain evidence="4">JCM 4477</strain>
    </source>
</reference>
<keyword evidence="2" id="KW-0472">Membrane</keyword>
<feature type="region of interest" description="Disordered" evidence="1">
    <location>
        <begin position="45"/>
        <end position="82"/>
    </location>
</feature>
<evidence type="ECO:0000313" key="5">
    <source>
        <dbReference type="Proteomes" id="UP000630718"/>
    </source>
</evidence>
<keyword evidence="2" id="KW-0812">Transmembrane</keyword>
<dbReference type="EMBL" id="BNBI01000001">
    <property type="protein sequence ID" value="GHE85301.1"/>
    <property type="molecule type" value="Genomic_DNA"/>
</dbReference>
<dbReference type="InterPro" id="IPR058488">
    <property type="entry name" value="DUF8175"/>
</dbReference>
<sequence>MRLIRRRRRFEESGPYWQQRSWQLSAAFLGVVVLLGGFVALTSESGGDSAVASEGPLVGDLTRPDERPPGCRTDDRAGDALPKKAPEDITWRTFGASRVPVSASAGPTRTTGPVHWCYAHTPMGAVLAATVITSQMSGSGWETVSRQQVVAGSGRDMFEFKRSAYQDIDSAQSGGISVGSAAGFSVASYTGEAADIGLLIRSAQGYSATIIRLRWSDGDWKVLPDDSGELHTPVNAIQGTPRDYIMWGV</sequence>
<comment type="caution">
    <text evidence="4">The sequence shown here is derived from an EMBL/GenBank/DDBJ whole genome shotgun (WGS) entry which is preliminary data.</text>
</comment>
<proteinExistence type="predicted"/>
<dbReference type="RefSeq" id="WP_190202448.1">
    <property type="nucleotide sequence ID" value="NZ_BNBI01000001.1"/>
</dbReference>
<feature type="compositionally biased region" description="Basic and acidic residues" evidence="1">
    <location>
        <begin position="62"/>
        <end position="82"/>
    </location>
</feature>
<feature type="domain" description="DUF8175" evidence="3">
    <location>
        <begin position="59"/>
        <end position="239"/>
    </location>
</feature>
<keyword evidence="2" id="KW-1133">Transmembrane helix</keyword>
<protein>
    <recommendedName>
        <fullName evidence="3">DUF8175 domain-containing protein</fullName>
    </recommendedName>
</protein>
<evidence type="ECO:0000313" key="4">
    <source>
        <dbReference type="EMBL" id="GHE85301.1"/>
    </source>
</evidence>
<dbReference type="Pfam" id="PF26526">
    <property type="entry name" value="DUF8175"/>
    <property type="match status" value="1"/>
</dbReference>
<evidence type="ECO:0000259" key="3">
    <source>
        <dbReference type="Pfam" id="PF26526"/>
    </source>
</evidence>
<dbReference type="Proteomes" id="UP000630718">
    <property type="component" value="Unassembled WGS sequence"/>
</dbReference>
<reference evidence="4" key="2">
    <citation type="submission" date="2020-09" db="EMBL/GenBank/DDBJ databases">
        <authorList>
            <person name="Sun Q."/>
            <person name="Ohkuma M."/>
        </authorList>
    </citation>
    <scope>NUCLEOTIDE SEQUENCE</scope>
    <source>
        <strain evidence="4">JCM 4477</strain>
    </source>
</reference>
<keyword evidence="5" id="KW-1185">Reference proteome</keyword>
<organism evidence="4 5">
    <name type="scientific">Streptomyces fumanus</name>
    <dbReference type="NCBI Taxonomy" id="67302"/>
    <lineage>
        <taxon>Bacteria</taxon>
        <taxon>Bacillati</taxon>
        <taxon>Actinomycetota</taxon>
        <taxon>Actinomycetes</taxon>
        <taxon>Kitasatosporales</taxon>
        <taxon>Streptomycetaceae</taxon>
        <taxon>Streptomyces</taxon>
    </lineage>
</organism>
<dbReference type="AlphaFoldDB" id="A0A919DWD7"/>
<evidence type="ECO:0000256" key="2">
    <source>
        <dbReference type="SAM" id="Phobius"/>
    </source>
</evidence>